<evidence type="ECO:0000256" key="1">
    <source>
        <dbReference type="SAM" id="Phobius"/>
    </source>
</evidence>
<sequence length="152" mass="16626">MYTNDKGQTLIEVVLAVAIAVIVIYALVSLATISMLYAQSALRRSEAVKLANAGMEAFRLERDMGGFDSGCLVPSGLGNTYIISDSPTTCAFLEMTSNPYESITPRTNVIYKRSMTVEDVGADKKNVRVTVKWTEGTSERKVSMSGVLTNWR</sequence>
<name>A0A2G9XCC0_UNCKA</name>
<accession>A0A2G9XCC0</accession>
<keyword evidence="1" id="KW-0472">Membrane</keyword>
<dbReference type="EMBL" id="PCQY01000018">
    <property type="protein sequence ID" value="PIP04638.1"/>
    <property type="molecule type" value="Genomic_DNA"/>
</dbReference>
<organism evidence="2 3">
    <name type="scientific">candidate division WWE3 bacterium CG23_combo_of_CG06-09_8_20_14_all_40_14</name>
    <dbReference type="NCBI Taxonomy" id="1975095"/>
    <lineage>
        <taxon>Bacteria</taxon>
        <taxon>Katanobacteria</taxon>
    </lineage>
</organism>
<dbReference type="AlphaFoldDB" id="A0A2G9XCC0"/>
<keyword evidence="1" id="KW-0812">Transmembrane</keyword>
<proteinExistence type="predicted"/>
<reference evidence="2 3" key="1">
    <citation type="submission" date="2017-09" db="EMBL/GenBank/DDBJ databases">
        <title>Depth-based differentiation of microbial function through sediment-hosted aquifers and enrichment of novel symbionts in the deep terrestrial subsurface.</title>
        <authorList>
            <person name="Probst A.J."/>
            <person name="Ladd B."/>
            <person name="Jarett J.K."/>
            <person name="Geller-Mcgrath D.E."/>
            <person name="Sieber C.M."/>
            <person name="Emerson J.B."/>
            <person name="Anantharaman K."/>
            <person name="Thomas B.C."/>
            <person name="Malmstrom R."/>
            <person name="Stieglmeier M."/>
            <person name="Klingl A."/>
            <person name="Woyke T."/>
            <person name="Ryan C.M."/>
            <person name="Banfield J.F."/>
        </authorList>
    </citation>
    <scope>NUCLEOTIDE SEQUENCE [LARGE SCALE GENOMIC DNA]</scope>
    <source>
        <strain evidence="2">CG23_combo_of_CG06-09_8_20_14_all_40_14</strain>
    </source>
</reference>
<protein>
    <submittedName>
        <fullName evidence="2">Uncharacterized protein</fullName>
    </submittedName>
</protein>
<evidence type="ECO:0000313" key="3">
    <source>
        <dbReference type="Proteomes" id="UP000231388"/>
    </source>
</evidence>
<dbReference type="Proteomes" id="UP000231388">
    <property type="component" value="Unassembled WGS sequence"/>
</dbReference>
<evidence type="ECO:0000313" key="2">
    <source>
        <dbReference type="EMBL" id="PIP04638.1"/>
    </source>
</evidence>
<keyword evidence="1" id="KW-1133">Transmembrane helix</keyword>
<gene>
    <name evidence="2" type="ORF">COX53_01345</name>
</gene>
<comment type="caution">
    <text evidence="2">The sequence shown here is derived from an EMBL/GenBank/DDBJ whole genome shotgun (WGS) entry which is preliminary data.</text>
</comment>
<feature type="transmembrane region" description="Helical" evidence="1">
    <location>
        <begin position="13"/>
        <end position="37"/>
    </location>
</feature>